<dbReference type="EMBL" id="GL833124">
    <property type="protein sequence ID" value="EGB10500.1"/>
    <property type="molecule type" value="Genomic_DNA"/>
</dbReference>
<feature type="signal peptide" evidence="8">
    <location>
        <begin position="1"/>
        <end position="22"/>
    </location>
</feature>
<dbReference type="KEGG" id="aaf:AURANDRAFT_71128"/>
<dbReference type="PANTHER" id="PTHR43301">
    <property type="entry name" value="ARABINAN ENDO-1,5-ALPHA-L-ARABINOSIDASE"/>
    <property type="match status" value="1"/>
</dbReference>
<gene>
    <name evidence="10" type="ORF">AURANDRAFT_71128</name>
</gene>
<feature type="chain" id="PRO_5003261321" description="Endo-1,5-alpha-L-arabinanase A" evidence="8">
    <location>
        <begin position="23"/>
        <end position="928"/>
    </location>
</feature>
<dbReference type="GO" id="GO:0004553">
    <property type="term" value="F:hydrolase activity, hydrolyzing O-glycosyl compounds"/>
    <property type="evidence" value="ECO:0007669"/>
    <property type="project" value="InterPro"/>
</dbReference>
<evidence type="ECO:0000256" key="4">
    <source>
        <dbReference type="ARBA" id="ARBA00023295"/>
    </source>
</evidence>
<feature type="region of interest" description="Disordered" evidence="7">
    <location>
        <begin position="464"/>
        <end position="504"/>
    </location>
</feature>
<evidence type="ECO:0000256" key="3">
    <source>
        <dbReference type="ARBA" id="ARBA00022801"/>
    </source>
</evidence>
<organism evidence="11">
    <name type="scientific">Aureococcus anophagefferens</name>
    <name type="common">Harmful bloom alga</name>
    <dbReference type="NCBI Taxonomy" id="44056"/>
    <lineage>
        <taxon>Eukaryota</taxon>
        <taxon>Sar</taxon>
        <taxon>Stramenopiles</taxon>
        <taxon>Ochrophyta</taxon>
        <taxon>Pelagophyceae</taxon>
        <taxon>Pelagomonadales</taxon>
        <taxon>Pelagomonadaceae</taxon>
        <taxon>Aureococcus</taxon>
    </lineage>
</organism>
<comment type="pathway">
    <text evidence="1">Glycan metabolism; L-arabinan degradation.</text>
</comment>
<dbReference type="InParanoid" id="F0Y3W9"/>
<feature type="site" description="Important for catalytic activity, responsible for pKa modulation of the active site Glu and correct orientation of both the proton donor and substrate" evidence="6">
    <location>
        <position position="235"/>
    </location>
</feature>
<dbReference type="SUPFAM" id="SSF75005">
    <property type="entry name" value="Arabinanase/levansucrase/invertase"/>
    <property type="match status" value="1"/>
</dbReference>
<keyword evidence="3" id="KW-0378">Hydrolase</keyword>
<evidence type="ECO:0000259" key="9">
    <source>
        <dbReference type="Pfam" id="PF13472"/>
    </source>
</evidence>
<dbReference type="InterPro" id="IPR006710">
    <property type="entry name" value="Glyco_hydro_43"/>
</dbReference>
<dbReference type="GO" id="GO:0005975">
    <property type="term" value="P:carbohydrate metabolic process"/>
    <property type="evidence" value="ECO:0007669"/>
    <property type="project" value="InterPro"/>
</dbReference>
<dbReference type="Gene3D" id="3.40.50.1110">
    <property type="entry name" value="SGNH hydrolase"/>
    <property type="match status" value="1"/>
</dbReference>
<dbReference type="InterPro" id="IPR023296">
    <property type="entry name" value="Glyco_hydro_beta-prop_sf"/>
</dbReference>
<evidence type="ECO:0000256" key="6">
    <source>
        <dbReference type="PIRSR" id="PIRSR606710-2"/>
    </source>
</evidence>
<feature type="domain" description="SGNH hydrolase-type esterase" evidence="9">
    <location>
        <begin position="667"/>
        <end position="806"/>
    </location>
</feature>
<dbReference type="RefSeq" id="XP_009035291.1">
    <property type="nucleotide sequence ID" value="XM_009037043.1"/>
</dbReference>
<dbReference type="InterPro" id="IPR013830">
    <property type="entry name" value="SGNH_hydro"/>
</dbReference>
<evidence type="ECO:0000256" key="8">
    <source>
        <dbReference type="SAM" id="SignalP"/>
    </source>
</evidence>
<comment type="similarity">
    <text evidence="2">Belongs to the glycosyl hydrolase 43 family.</text>
</comment>
<feature type="compositionally biased region" description="Pro residues" evidence="7">
    <location>
        <begin position="464"/>
        <end position="495"/>
    </location>
</feature>
<protein>
    <recommendedName>
        <fullName evidence="5">Endo-1,5-alpha-L-arabinanase A</fullName>
    </recommendedName>
</protein>
<evidence type="ECO:0000256" key="2">
    <source>
        <dbReference type="ARBA" id="ARBA00009865"/>
    </source>
</evidence>
<dbReference type="Gene3D" id="2.115.10.20">
    <property type="entry name" value="Glycosyl hydrolase domain, family 43"/>
    <property type="match status" value="1"/>
</dbReference>
<evidence type="ECO:0000256" key="7">
    <source>
        <dbReference type="SAM" id="MobiDB-lite"/>
    </source>
</evidence>
<dbReference type="GeneID" id="20228078"/>
<dbReference type="AlphaFoldDB" id="F0Y3W9"/>
<accession>F0Y3W9</accession>
<keyword evidence="8" id="KW-0732">Signal</keyword>
<proteinExistence type="inferred from homology"/>
<dbReference type="eggNOG" id="ENOG502S2VU">
    <property type="taxonomic scope" value="Eukaryota"/>
</dbReference>
<name>F0Y3W9_AURAN</name>
<dbReference type="Pfam" id="PF04616">
    <property type="entry name" value="Glyco_hydro_43"/>
    <property type="match status" value="1"/>
</dbReference>
<dbReference type="InterPro" id="IPR050727">
    <property type="entry name" value="GH43_arabinanases"/>
</dbReference>
<evidence type="ECO:0000313" key="11">
    <source>
        <dbReference type="Proteomes" id="UP000002729"/>
    </source>
</evidence>
<dbReference type="Proteomes" id="UP000002729">
    <property type="component" value="Unassembled WGS sequence"/>
</dbReference>
<evidence type="ECO:0000256" key="5">
    <source>
        <dbReference type="ARBA" id="ARBA00042202"/>
    </source>
</evidence>
<reference evidence="10 11" key="1">
    <citation type="journal article" date="2011" name="Proc. Natl. Acad. Sci. U.S.A.">
        <title>Niche of harmful alga Aureococcus anophagefferens revealed through ecogenomics.</title>
        <authorList>
            <person name="Gobler C.J."/>
            <person name="Berry D.L."/>
            <person name="Dyhrman S.T."/>
            <person name="Wilhelm S.W."/>
            <person name="Salamov A."/>
            <person name="Lobanov A.V."/>
            <person name="Zhang Y."/>
            <person name="Collier J.L."/>
            <person name="Wurch L.L."/>
            <person name="Kustka A.B."/>
            <person name="Dill B.D."/>
            <person name="Shah M."/>
            <person name="VerBerkmoes N.C."/>
            <person name="Kuo A."/>
            <person name="Terry A."/>
            <person name="Pangilinan J."/>
            <person name="Lindquist E.A."/>
            <person name="Lucas S."/>
            <person name="Paulsen I.T."/>
            <person name="Hattenrath-Lehmann T.K."/>
            <person name="Talmage S.C."/>
            <person name="Walker E.A."/>
            <person name="Koch F."/>
            <person name="Burson A.M."/>
            <person name="Marcoval M.A."/>
            <person name="Tang Y.Z."/>
            <person name="Lecleir G.R."/>
            <person name="Coyne K.J."/>
            <person name="Berg G.M."/>
            <person name="Bertrand E.M."/>
            <person name="Saito M.A."/>
            <person name="Gladyshev V.N."/>
            <person name="Grigoriev I.V."/>
        </authorList>
    </citation>
    <scope>NUCLEOTIDE SEQUENCE [LARGE SCALE GENOMIC DNA]</scope>
    <source>
        <strain evidence="11">CCMP 1984</strain>
    </source>
</reference>
<keyword evidence="4" id="KW-0326">Glycosidase</keyword>
<dbReference type="OrthoDB" id="195678at2759"/>
<dbReference type="SUPFAM" id="SSF52266">
    <property type="entry name" value="SGNH hydrolase"/>
    <property type="match status" value="1"/>
</dbReference>
<evidence type="ECO:0000313" key="10">
    <source>
        <dbReference type="EMBL" id="EGB10500.1"/>
    </source>
</evidence>
<dbReference type="PANTHER" id="PTHR43301:SF3">
    <property type="entry name" value="ARABINAN ENDO-1,5-ALPHA-L-ARABINOSIDASE A-RELATED"/>
    <property type="match status" value="1"/>
</dbReference>
<evidence type="ECO:0000256" key="1">
    <source>
        <dbReference type="ARBA" id="ARBA00004834"/>
    </source>
</evidence>
<dbReference type="Pfam" id="PF13472">
    <property type="entry name" value="Lipase_GDSL_2"/>
    <property type="match status" value="1"/>
</dbReference>
<sequence length="928" mass="98622">MGRHRSKHLALVLVALGVVATAQNTPDLPAWNFGDEACPSKYPSEAETSEKPGSATTNMACAGIHDPTHLVATSNGHLAVFASGQGVCGESIVVKYMAPGSNKWVQKAPLFDGCARSDAPAWMRGLQGDGLGDFDAPAVVYEAGATPAEDVWTLYSSVYVSKFTPAGADEPPAQACIARSVAIGAIEDPDLVWAHDDKPVYCSNMEYDSEGVPSGYRYRTEAQYVNAVDDGFGIDPAIYKSADGSKTYMTWGSGVVHSVRLDATGHVVPAATLDDGSGPGKQAKNDPAYPVLSRGSDGFNEAPYVYYHDGWYYLWVNWFACCAGSCSSYEIRVGRSRSPTSGFVDKDGHAMDDEESATCAYNIDGEASDCAGGSVFLLGSKTTKVIGPGHPGVLKYGETHVFTAHYYDFADGGAGKLAAWYMTFDNNGWPVLGDYWDVCDFTGCDASTVSTACACPTCVDDAPTPSPPTPRPAAEPTPSPPTPRPVAKPTPTPPTPDDDGTCVDSQTFTWKQNKGCDFVYESPRQCSEDNADGVSGEDDCPLACGATTCYGGGDPACLTCDVVVGSADSNACPGGSEKLRAAAACRAALKDVGIWGWSWEGEENDRDWPSGCYSMENDEAVFFNAHASGRANEEATPICGKAGWQAALPSTRILFIGDSDADFWVTEHFANSVNVAVGGYTCKDAQNYLADMLDAFKPEWVSIVCGENDLASGTSAAKVAERMAGIADDVVAAGAKMLVWGCKPEPDTKSLHKKYRDYDASLRSMAESRGGDVVFVDVYPAFEAIGNPYSLYQSDELHLSAEGYRLWDAWAKAAFADTTDCVIWQGGACTSGGGGAPTPTTTTKASGGSGCAGHNKKTCKKQTCSCAWKKGTCAATNKKTCKKNKKNCVWKQPTCQVKEEFCGAFSTKSACKKQRKTCKWKKEKCLAK</sequence>
<keyword evidence="11" id="KW-1185">Reference proteome</keyword>
<dbReference type="InterPro" id="IPR036514">
    <property type="entry name" value="SGNH_hydro_sf"/>
</dbReference>